<keyword evidence="4" id="KW-1185">Reference proteome</keyword>
<keyword evidence="1" id="KW-0812">Transmembrane</keyword>
<keyword evidence="1" id="KW-1133">Transmembrane helix</keyword>
<evidence type="ECO:0000256" key="1">
    <source>
        <dbReference type="SAM" id="Phobius"/>
    </source>
</evidence>
<evidence type="ECO:0000313" key="4">
    <source>
        <dbReference type="Proteomes" id="UP001530293"/>
    </source>
</evidence>
<feature type="transmembrane region" description="Helical" evidence="1">
    <location>
        <begin position="308"/>
        <end position="329"/>
    </location>
</feature>
<organism evidence="3 4">
    <name type="scientific">Discostella pseudostelligera</name>
    <dbReference type="NCBI Taxonomy" id="259834"/>
    <lineage>
        <taxon>Eukaryota</taxon>
        <taxon>Sar</taxon>
        <taxon>Stramenopiles</taxon>
        <taxon>Ochrophyta</taxon>
        <taxon>Bacillariophyta</taxon>
        <taxon>Coscinodiscophyceae</taxon>
        <taxon>Thalassiosirophycidae</taxon>
        <taxon>Stephanodiscales</taxon>
        <taxon>Stephanodiscaceae</taxon>
        <taxon>Discostella</taxon>
    </lineage>
</organism>
<feature type="transmembrane region" description="Helical" evidence="1">
    <location>
        <begin position="182"/>
        <end position="206"/>
    </location>
</feature>
<dbReference type="InterPro" id="IPR008537">
    <property type="entry name" value="DUF819"/>
</dbReference>
<feature type="transmembrane region" description="Helical" evidence="1">
    <location>
        <begin position="392"/>
        <end position="410"/>
    </location>
</feature>
<feature type="transmembrane region" description="Helical" evidence="1">
    <location>
        <begin position="335"/>
        <end position="354"/>
    </location>
</feature>
<evidence type="ECO:0008006" key="5">
    <source>
        <dbReference type="Google" id="ProtNLM"/>
    </source>
</evidence>
<dbReference type="PANTHER" id="PTHR34289">
    <property type="entry name" value="PROTEIN, PUTATIVE (DUF819)-RELATED"/>
    <property type="match status" value="1"/>
</dbReference>
<keyword evidence="1" id="KW-0472">Membrane</keyword>
<feature type="transmembrane region" description="Helical" evidence="1">
    <location>
        <begin position="366"/>
        <end position="386"/>
    </location>
</feature>
<dbReference type="Pfam" id="PF05684">
    <property type="entry name" value="DUF819"/>
    <property type="match status" value="1"/>
</dbReference>
<accession>A0ABD3LXP8</accession>
<keyword evidence="2" id="KW-0732">Signal</keyword>
<evidence type="ECO:0000256" key="2">
    <source>
        <dbReference type="SAM" id="SignalP"/>
    </source>
</evidence>
<feature type="transmembrane region" description="Helical" evidence="1">
    <location>
        <begin position="246"/>
        <end position="269"/>
    </location>
</feature>
<reference evidence="3 4" key="1">
    <citation type="submission" date="2024-10" db="EMBL/GenBank/DDBJ databases">
        <title>Updated reference genomes for cyclostephanoid diatoms.</title>
        <authorList>
            <person name="Roberts W.R."/>
            <person name="Alverson A.J."/>
        </authorList>
    </citation>
    <scope>NUCLEOTIDE SEQUENCE [LARGE SCALE GENOMIC DNA]</scope>
    <source>
        <strain evidence="3 4">AJA232-27</strain>
    </source>
</reference>
<dbReference type="EMBL" id="JALLBG020000312">
    <property type="protein sequence ID" value="KAL3756177.1"/>
    <property type="molecule type" value="Genomic_DNA"/>
</dbReference>
<feature type="transmembrane region" description="Helical" evidence="1">
    <location>
        <begin position="448"/>
        <end position="474"/>
    </location>
</feature>
<name>A0ABD3LXP8_9STRA</name>
<dbReference type="PANTHER" id="PTHR34289:SF8">
    <property type="entry name" value="DUF819 DOMAIN-CONTAINING PROTEIN"/>
    <property type="match status" value="1"/>
</dbReference>
<comment type="caution">
    <text evidence="3">The sequence shown here is derived from an EMBL/GenBank/DDBJ whole genome shotgun (WGS) entry which is preliminary data.</text>
</comment>
<dbReference type="AlphaFoldDB" id="A0ABD3LXP8"/>
<feature type="signal peptide" evidence="2">
    <location>
        <begin position="1"/>
        <end position="23"/>
    </location>
</feature>
<evidence type="ECO:0000313" key="3">
    <source>
        <dbReference type="EMBL" id="KAL3756177.1"/>
    </source>
</evidence>
<protein>
    <recommendedName>
        <fullName evidence="5">Membrane protein YjcL</fullName>
    </recommendedName>
</protein>
<proteinExistence type="predicted"/>
<sequence length="479" mass="49917">MRSRCSCLGGLLSLLYLLVTIDSFAPTCPPNSRFLCTHQKHHITPSFHRHSIHSTFSADPISAGLFKRVSASSPTKSFPNTSTLALSASSTISSFKSSNSFVLSALLLVSSCGLAIEEKTTVGKALSQAPLVTMLLSLCLANVGIVPFESSVYQLVNKFLVPLAVPLFLFDSDLKRVVRDAGSLLVAFLIGALSTVVGTLVAFTLIPLTTLGENGWKVACALTARHIGGAINFVAVAETLNIDGAIVSSAIAADNVVVALYFAFLFYLATADDAETSSSDRDANSASKSSVSEKSTSIDKESITTSTIAYSVATASCLVTVGSAITEAICPNLSSLVITSALTVLSATIFSSWFDILRTSGTAIGTLLLQMFFAASGAGGSIMLVLRQAPSLFLFSALQIVIHFLVLMGIGRGMIRLNANELFLASNANVGGPTTAAAMAQAKNWKTLVLPALLVGVLGYGIATALSLALGPILSCLAR</sequence>
<gene>
    <name evidence="3" type="ORF">ACHAWU_007128</name>
</gene>
<feature type="chain" id="PRO_5044863933" description="Membrane protein YjcL" evidence="2">
    <location>
        <begin position="24"/>
        <end position="479"/>
    </location>
</feature>
<dbReference type="Proteomes" id="UP001530293">
    <property type="component" value="Unassembled WGS sequence"/>
</dbReference>